<gene>
    <name evidence="1" type="ORF">HPB49_024177</name>
</gene>
<proteinExistence type="predicted"/>
<sequence length="303" mass="33267">MSVPPDDPEWVLLNVGGKYFTTTRTTLATAESHSKLAGIFSEEPPSDALAVKRDAQGAYMFDRDPVYFKPLLNYLRYKKLVLDKGVSAAGVLEEAKYFGIESLVPDLEAMSQKEETEPNRNVAEPGFVLNRYRPLTRDDVVHALTRMPIADLRFQGAGFTGANLAGLDLNGANFKWAEMSFCNLSHANVSHCNFEGADLRGANLEKALLNGAKLKNANLSGANLRFCIFGREGDTSTNMANLEGATLFHAMLDGSEMYGVNLKGANLRRTSMVRCDMRHACLVDVKLSECDLTTCQLEGVLLE</sequence>
<dbReference type="EMBL" id="CM023474">
    <property type="protein sequence ID" value="KAH7950465.1"/>
    <property type="molecule type" value="Genomic_DNA"/>
</dbReference>
<evidence type="ECO:0000313" key="2">
    <source>
        <dbReference type="Proteomes" id="UP000821865"/>
    </source>
</evidence>
<name>A0ACB8CTV5_DERSI</name>
<evidence type="ECO:0000313" key="1">
    <source>
        <dbReference type="EMBL" id="KAH7950465.1"/>
    </source>
</evidence>
<protein>
    <submittedName>
        <fullName evidence="1">Uncharacterized protein</fullName>
    </submittedName>
</protein>
<accession>A0ACB8CTV5</accession>
<reference evidence="1" key="1">
    <citation type="submission" date="2020-05" db="EMBL/GenBank/DDBJ databases">
        <title>Large-scale comparative analyses of tick genomes elucidate their genetic diversity and vector capacities.</title>
        <authorList>
            <person name="Jia N."/>
            <person name="Wang J."/>
            <person name="Shi W."/>
            <person name="Du L."/>
            <person name="Sun Y."/>
            <person name="Zhan W."/>
            <person name="Jiang J."/>
            <person name="Wang Q."/>
            <person name="Zhang B."/>
            <person name="Ji P."/>
            <person name="Sakyi L.B."/>
            <person name="Cui X."/>
            <person name="Yuan T."/>
            <person name="Jiang B."/>
            <person name="Yang W."/>
            <person name="Lam T.T.-Y."/>
            <person name="Chang Q."/>
            <person name="Ding S."/>
            <person name="Wang X."/>
            <person name="Zhu J."/>
            <person name="Ruan X."/>
            <person name="Zhao L."/>
            <person name="Wei J."/>
            <person name="Que T."/>
            <person name="Du C."/>
            <person name="Cheng J."/>
            <person name="Dai P."/>
            <person name="Han X."/>
            <person name="Huang E."/>
            <person name="Gao Y."/>
            <person name="Liu J."/>
            <person name="Shao H."/>
            <person name="Ye R."/>
            <person name="Li L."/>
            <person name="Wei W."/>
            <person name="Wang X."/>
            <person name="Wang C."/>
            <person name="Yang T."/>
            <person name="Huo Q."/>
            <person name="Li W."/>
            <person name="Guo W."/>
            <person name="Chen H."/>
            <person name="Zhou L."/>
            <person name="Ni X."/>
            <person name="Tian J."/>
            <person name="Zhou Y."/>
            <person name="Sheng Y."/>
            <person name="Liu T."/>
            <person name="Pan Y."/>
            <person name="Xia L."/>
            <person name="Li J."/>
            <person name="Zhao F."/>
            <person name="Cao W."/>
        </authorList>
    </citation>
    <scope>NUCLEOTIDE SEQUENCE</scope>
    <source>
        <strain evidence="1">Dsil-2018</strain>
    </source>
</reference>
<keyword evidence="2" id="KW-1185">Reference proteome</keyword>
<organism evidence="1 2">
    <name type="scientific">Dermacentor silvarum</name>
    <name type="common">Tick</name>
    <dbReference type="NCBI Taxonomy" id="543639"/>
    <lineage>
        <taxon>Eukaryota</taxon>
        <taxon>Metazoa</taxon>
        <taxon>Ecdysozoa</taxon>
        <taxon>Arthropoda</taxon>
        <taxon>Chelicerata</taxon>
        <taxon>Arachnida</taxon>
        <taxon>Acari</taxon>
        <taxon>Parasitiformes</taxon>
        <taxon>Ixodida</taxon>
        <taxon>Ixodoidea</taxon>
        <taxon>Ixodidae</taxon>
        <taxon>Rhipicephalinae</taxon>
        <taxon>Dermacentor</taxon>
    </lineage>
</organism>
<dbReference type="Proteomes" id="UP000821865">
    <property type="component" value="Chromosome 5"/>
</dbReference>
<comment type="caution">
    <text evidence="1">The sequence shown here is derived from an EMBL/GenBank/DDBJ whole genome shotgun (WGS) entry which is preliminary data.</text>
</comment>